<dbReference type="Proteomes" id="UP000001844">
    <property type="component" value="Chromosome"/>
</dbReference>
<evidence type="ECO:0000256" key="1">
    <source>
        <dbReference type="SAM" id="Phobius"/>
    </source>
</evidence>
<dbReference type="AlphaFoldDB" id="D5BWJ7"/>
<feature type="transmembrane region" description="Helical" evidence="1">
    <location>
        <begin position="166"/>
        <end position="184"/>
    </location>
</feature>
<keyword evidence="3" id="KW-1185">Reference proteome</keyword>
<feature type="transmembrane region" description="Helical" evidence="1">
    <location>
        <begin position="89"/>
        <end position="116"/>
    </location>
</feature>
<keyword evidence="1" id="KW-0472">Membrane</keyword>
<keyword evidence="1" id="KW-1133">Transmembrane helix</keyword>
<reference evidence="3" key="1">
    <citation type="submission" date="2010-04" db="EMBL/GenBank/DDBJ databases">
        <title>Complete genome sequence of Nitrosococcus halophilus Nc4, a salt-adapted, aerobic obligate ammonia-oxidizing sulfur purple bacterium.</title>
        <authorList>
            <consortium name="US DOE Joint Genome Institute"/>
            <person name="Campbell M.A."/>
            <person name="Malfatti S.A."/>
            <person name="Chain P.S.G."/>
            <person name="Heidelberg J.F."/>
            <person name="Ward B.B."/>
            <person name="Klotz M.G."/>
        </authorList>
    </citation>
    <scope>NUCLEOTIDE SEQUENCE [LARGE SCALE GENOMIC DNA]</scope>
    <source>
        <strain evidence="3">Nc4</strain>
    </source>
</reference>
<dbReference type="EMBL" id="CP001798">
    <property type="protein sequence ID" value="ADE15654.1"/>
    <property type="molecule type" value="Genomic_DNA"/>
</dbReference>
<dbReference type="HOGENOM" id="CLU_105710_1_0_6"/>
<accession>D5BWJ7</accession>
<feature type="transmembrane region" description="Helical" evidence="1">
    <location>
        <begin position="38"/>
        <end position="59"/>
    </location>
</feature>
<proteinExistence type="predicted"/>
<gene>
    <name evidence="2" type="ordered locus">Nhal_2575</name>
</gene>
<dbReference type="eggNOG" id="COG0575">
    <property type="taxonomic scope" value="Bacteria"/>
</dbReference>
<keyword evidence="1" id="KW-0812">Transmembrane</keyword>
<dbReference type="PANTHER" id="PTHR39650">
    <property type="entry name" value="CDP-ARCHAEOL SYNTHASE"/>
    <property type="match status" value="1"/>
</dbReference>
<organism evidence="2 3">
    <name type="scientific">Nitrosococcus halophilus (strain Nc4)</name>
    <dbReference type="NCBI Taxonomy" id="472759"/>
    <lineage>
        <taxon>Bacteria</taxon>
        <taxon>Pseudomonadati</taxon>
        <taxon>Pseudomonadota</taxon>
        <taxon>Gammaproteobacteria</taxon>
        <taxon>Chromatiales</taxon>
        <taxon>Chromatiaceae</taxon>
        <taxon>Nitrosococcus</taxon>
    </lineage>
</organism>
<dbReference type="PANTHER" id="PTHR39650:SF1">
    <property type="entry name" value="CDP-ARCHAEOL SYNTHASE"/>
    <property type="match status" value="1"/>
</dbReference>
<protein>
    <recommendedName>
        <fullName evidence="4">CDP-archaeol synthase</fullName>
    </recommendedName>
</protein>
<dbReference type="STRING" id="472759.Nhal_2575"/>
<sequence>MQNYMKLVLEPLFFGGKDPRTIIFLVLLEAGKINPVDLISLLLLLMVANGAPVVTAFLLKDRFSGPLDGSLRLSDGHPLFGSSKTIRGIAAAILTTALIAPLFGFSLTTGALFGFWAMAGDLVSSFIKRRLSLPSGANVPGLDHIPEAFFPLCFLRSQMAIPWPNLAVILLAFALLDLFLWYLWGRLYPRFR</sequence>
<name>D5BWJ7_NITHN</name>
<dbReference type="KEGG" id="nhl:Nhal_2575"/>
<dbReference type="InterPro" id="IPR032690">
    <property type="entry name" value="CarS"/>
</dbReference>
<evidence type="ECO:0000313" key="2">
    <source>
        <dbReference type="EMBL" id="ADE15654.1"/>
    </source>
</evidence>
<evidence type="ECO:0008006" key="4">
    <source>
        <dbReference type="Google" id="ProtNLM"/>
    </source>
</evidence>
<dbReference type="Pfam" id="PF01864">
    <property type="entry name" value="CarS-like"/>
    <property type="match status" value="1"/>
</dbReference>
<evidence type="ECO:0000313" key="3">
    <source>
        <dbReference type="Proteomes" id="UP000001844"/>
    </source>
</evidence>